<keyword evidence="8 9" id="KW-0472">Membrane</keyword>
<evidence type="ECO:0000256" key="6">
    <source>
        <dbReference type="ARBA" id="ARBA00022692"/>
    </source>
</evidence>
<dbReference type="InterPro" id="IPR003362">
    <property type="entry name" value="Bact_transf"/>
</dbReference>
<evidence type="ECO:0000256" key="3">
    <source>
        <dbReference type="ARBA" id="ARBA00006464"/>
    </source>
</evidence>
<evidence type="ECO:0000256" key="1">
    <source>
        <dbReference type="ARBA" id="ARBA00004141"/>
    </source>
</evidence>
<evidence type="ECO:0000313" key="11">
    <source>
        <dbReference type="EMBL" id="QOY86042.1"/>
    </source>
</evidence>
<sequence length="479" mass="52505">MSSTILAFDRPAAARRPDSLWAADCAMILLDIAAILSAASLAILLRYWIAGPYDLGFYLKLIPMALLHPLSLGMAGMYPARGLNPVAELRGLCQAATFTFLCLAAATFFQRDAVSYSRLALLLAWILTMLVSPLLRQLARYLLGKAGCLGARAVILGSGDAGRNLAVALANRPSLGFKVVAVLDAAPGASTDVPSQITGGLELAPALAAETGATYAILAMPQASGSELTALIERYLWPYRHVLILPGLFGISSLDAATRDLAGVLGVEVSHRLMCPAPRLFKRICDLTLAIGGGLLILPLLVLVVVAICLGSSGPVFYASPRIGENGRRFRAWKFRTMVVGATEVLRQHLDQSPELRAEYERESKLRNDPRITWMGRWLRRTSLDELPQLWNVIRGEMSLVGPRPILEHEMPRYGACYQLYKRTRPGLTGLWQVSGRNNTTYAQRLGYVEYYVRNWSVWLDLYILCRTVKVVLTGEGAY</sequence>
<feature type="transmembrane region" description="Helical" evidence="9">
    <location>
        <begin position="21"/>
        <end position="49"/>
    </location>
</feature>
<dbReference type="InterPro" id="IPR017472">
    <property type="entry name" value="Undecaprenyl-P_galact_Ptfrase"/>
</dbReference>
<dbReference type="NCBIfam" id="TIGR03022">
    <property type="entry name" value="WbaP_sugtrans"/>
    <property type="match status" value="1"/>
</dbReference>
<dbReference type="RefSeq" id="WP_194447711.1">
    <property type="nucleotide sequence ID" value="NZ_CP063849.1"/>
</dbReference>
<keyword evidence="6 9" id="KW-0812">Transmembrane</keyword>
<evidence type="ECO:0000256" key="5">
    <source>
        <dbReference type="ARBA" id="ARBA00022679"/>
    </source>
</evidence>
<evidence type="ECO:0000256" key="8">
    <source>
        <dbReference type="ARBA" id="ARBA00023136"/>
    </source>
</evidence>
<dbReference type="PANTHER" id="PTHR30576">
    <property type="entry name" value="COLANIC BIOSYNTHESIS UDP-GLUCOSE LIPID CARRIER TRANSFERASE"/>
    <property type="match status" value="1"/>
</dbReference>
<dbReference type="Gene3D" id="3.40.50.720">
    <property type="entry name" value="NAD(P)-binding Rossmann-like Domain"/>
    <property type="match status" value="1"/>
</dbReference>
<dbReference type="GO" id="GO:0016780">
    <property type="term" value="F:phosphotransferase activity, for other substituted phosphate groups"/>
    <property type="evidence" value="ECO:0007669"/>
    <property type="project" value="TreeGrafter"/>
</dbReference>
<name>A0A7S7NLY0_PALFE</name>
<dbReference type="KEGG" id="pfer:IRI77_24945"/>
<organism evidence="11 12">
    <name type="scientific">Paludibaculum fermentans</name>
    <dbReference type="NCBI Taxonomy" id="1473598"/>
    <lineage>
        <taxon>Bacteria</taxon>
        <taxon>Pseudomonadati</taxon>
        <taxon>Acidobacteriota</taxon>
        <taxon>Terriglobia</taxon>
        <taxon>Bryobacterales</taxon>
        <taxon>Bryobacteraceae</taxon>
        <taxon>Paludibaculum</taxon>
    </lineage>
</organism>
<dbReference type="EMBL" id="CP063849">
    <property type="protein sequence ID" value="QOY86042.1"/>
    <property type="molecule type" value="Genomic_DNA"/>
</dbReference>
<feature type="transmembrane region" description="Helical" evidence="9">
    <location>
        <begin position="287"/>
        <end position="308"/>
    </location>
</feature>
<dbReference type="Pfam" id="PF02397">
    <property type="entry name" value="Bac_transf"/>
    <property type="match status" value="1"/>
</dbReference>
<dbReference type="GO" id="GO:0000271">
    <property type="term" value="P:polysaccharide biosynthetic process"/>
    <property type="evidence" value="ECO:0007669"/>
    <property type="project" value="InterPro"/>
</dbReference>
<feature type="transmembrane region" description="Helical" evidence="9">
    <location>
        <begin position="61"/>
        <end position="80"/>
    </location>
</feature>
<dbReference type="Pfam" id="PF13727">
    <property type="entry name" value="CoA_binding_3"/>
    <property type="match status" value="1"/>
</dbReference>
<evidence type="ECO:0000259" key="10">
    <source>
        <dbReference type="Pfam" id="PF02397"/>
    </source>
</evidence>
<dbReference type="InterPro" id="IPR017475">
    <property type="entry name" value="EPS_sugar_tfrase"/>
</dbReference>
<keyword evidence="4" id="KW-1003">Cell membrane</keyword>
<accession>A0A7S7NLY0</accession>
<feature type="domain" description="Bacterial sugar transferase" evidence="10">
    <location>
        <begin position="282"/>
        <end position="473"/>
    </location>
</feature>
<evidence type="ECO:0000256" key="7">
    <source>
        <dbReference type="ARBA" id="ARBA00022989"/>
    </source>
</evidence>
<comment type="subcellular location">
    <subcellularLocation>
        <location evidence="2">Cell membrane</location>
    </subcellularLocation>
    <subcellularLocation>
        <location evidence="1">Membrane</location>
        <topology evidence="1">Multi-pass membrane protein</topology>
    </subcellularLocation>
</comment>
<dbReference type="AlphaFoldDB" id="A0A7S7NLY0"/>
<gene>
    <name evidence="11" type="primary">wbaP</name>
    <name evidence="11" type="ORF">IRI77_24945</name>
</gene>
<dbReference type="Proteomes" id="UP000593892">
    <property type="component" value="Chromosome"/>
</dbReference>
<keyword evidence="12" id="KW-1185">Reference proteome</keyword>
<evidence type="ECO:0000256" key="9">
    <source>
        <dbReference type="SAM" id="Phobius"/>
    </source>
</evidence>
<evidence type="ECO:0000313" key="12">
    <source>
        <dbReference type="Proteomes" id="UP000593892"/>
    </source>
</evidence>
<comment type="similarity">
    <text evidence="3">Belongs to the bacterial sugar transferase family.</text>
</comment>
<keyword evidence="5 11" id="KW-0808">Transferase</keyword>
<dbReference type="PANTHER" id="PTHR30576:SF4">
    <property type="entry name" value="UNDECAPRENYL-PHOSPHATE GALACTOSE PHOSPHOTRANSFERASE"/>
    <property type="match status" value="1"/>
</dbReference>
<dbReference type="NCBIfam" id="TIGR03025">
    <property type="entry name" value="EPS_sugtrans"/>
    <property type="match status" value="1"/>
</dbReference>
<keyword evidence="7 9" id="KW-1133">Transmembrane helix</keyword>
<protein>
    <submittedName>
        <fullName evidence="11">Undecaprenyl-phosphate galactose phosphotransferase WbaP</fullName>
    </submittedName>
</protein>
<dbReference type="GO" id="GO:0005886">
    <property type="term" value="C:plasma membrane"/>
    <property type="evidence" value="ECO:0007669"/>
    <property type="project" value="UniProtKB-SubCell"/>
</dbReference>
<proteinExistence type="inferred from homology"/>
<reference evidence="11 12" key="1">
    <citation type="submission" date="2020-10" db="EMBL/GenBank/DDBJ databases">
        <title>Complete genome sequence of Paludibaculum fermentans P105T, a facultatively anaerobic acidobacterium capable of dissimilatory Fe(III) reduction.</title>
        <authorList>
            <person name="Dedysh S.N."/>
            <person name="Beletsky A.V."/>
            <person name="Kulichevskaya I.S."/>
            <person name="Mardanov A.V."/>
            <person name="Ravin N.V."/>
        </authorList>
    </citation>
    <scope>NUCLEOTIDE SEQUENCE [LARGE SCALE GENOMIC DNA]</scope>
    <source>
        <strain evidence="11 12">P105</strain>
    </source>
</reference>
<evidence type="ECO:0000256" key="2">
    <source>
        <dbReference type="ARBA" id="ARBA00004236"/>
    </source>
</evidence>
<feature type="transmembrane region" description="Helical" evidence="9">
    <location>
        <begin position="116"/>
        <end position="135"/>
    </location>
</feature>
<evidence type="ECO:0000256" key="4">
    <source>
        <dbReference type="ARBA" id="ARBA00022475"/>
    </source>
</evidence>